<dbReference type="InterPro" id="IPR007886">
    <property type="entry name" value="AlaDH/PNT_N"/>
</dbReference>
<evidence type="ECO:0000256" key="2">
    <source>
        <dbReference type="ARBA" id="ARBA00004429"/>
    </source>
</evidence>
<dbReference type="InterPro" id="IPR029035">
    <property type="entry name" value="DHS-like_NAD/FAD-binding_dom"/>
</dbReference>
<dbReference type="SUPFAM" id="SSF52467">
    <property type="entry name" value="DHS-like NAD/FAD-binding domain"/>
    <property type="match status" value="1"/>
</dbReference>
<feature type="transmembrane region" description="Helical" evidence="24">
    <location>
        <begin position="538"/>
        <end position="558"/>
    </location>
</feature>
<dbReference type="GO" id="GO:0005743">
    <property type="term" value="C:mitochondrial inner membrane"/>
    <property type="evidence" value="ECO:0007669"/>
    <property type="project" value="UniProtKB-SubCell"/>
</dbReference>
<evidence type="ECO:0000256" key="11">
    <source>
        <dbReference type="ARBA" id="ARBA00022857"/>
    </source>
</evidence>
<gene>
    <name evidence="27" type="ORF">TrCOL_g12855</name>
</gene>
<comment type="subcellular location">
    <subcellularLocation>
        <location evidence="2">Cell inner membrane</location>
        <topology evidence="2">Multi-pass membrane protein</topology>
    </subcellularLocation>
    <subcellularLocation>
        <location evidence="1">Mitochondrion inner membrane</location>
        <topology evidence="1">Multi-pass membrane protein</topology>
        <orientation evidence="1">Matrix side</orientation>
    </subcellularLocation>
</comment>
<evidence type="ECO:0000256" key="7">
    <source>
        <dbReference type="ARBA" id="ARBA00022519"/>
    </source>
</evidence>
<keyword evidence="28" id="KW-1185">Reference proteome</keyword>
<comment type="similarity">
    <text evidence="3">In the N-terminal section; belongs to the AlaDH/PNT family.</text>
</comment>
<evidence type="ECO:0000256" key="9">
    <source>
        <dbReference type="ARBA" id="ARBA00022741"/>
    </source>
</evidence>
<keyword evidence="8 24" id="KW-0812">Transmembrane</keyword>
<feature type="transmembrane region" description="Helical" evidence="24">
    <location>
        <begin position="811"/>
        <end position="831"/>
    </location>
</feature>
<dbReference type="SMART" id="SM01002">
    <property type="entry name" value="AlaDh_PNT_C"/>
    <property type="match status" value="1"/>
</dbReference>
<evidence type="ECO:0000256" key="12">
    <source>
        <dbReference type="ARBA" id="ARBA00022946"/>
    </source>
</evidence>
<evidence type="ECO:0000256" key="6">
    <source>
        <dbReference type="ARBA" id="ARBA00022475"/>
    </source>
</evidence>
<evidence type="ECO:0000256" key="8">
    <source>
        <dbReference type="ARBA" id="ARBA00022692"/>
    </source>
</evidence>
<feature type="transmembrane region" description="Helical" evidence="24">
    <location>
        <begin position="598"/>
        <end position="617"/>
    </location>
</feature>
<evidence type="ECO:0000256" key="17">
    <source>
        <dbReference type="ARBA" id="ARBA00023128"/>
    </source>
</evidence>
<evidence type="ECO:0000256" key="22">
    <source>
        <dbReference type="ARBA" id="ARBA00074145"/>
    </source>
</evidence>
<evidence type="ECO:0000256" key="15">
    <source>
        <dbReference type="ARBA" id="ARBA00022990"/>
    </source>
</evidence>
<dbReference type="AlphaFoldDB" id="A0A9W7LA70"/>
<dbReference type="GO" id="GO:0005886">
    <property type="term" value="C:plasma membrane"/>
    <property type="evidence" value="ECO:0007669"/>
    <property type="project" value="UniProtKB-SubCell"/>
</dbReference>
<dbReference type="PANTHER" id="PTHR10160">
    <property type="entry name" value="NAD(P) TRANSHYDROGENASE"/>
    <property type="match status" value="1"/>
</dbReference>
<name>A0A9W7LA70_9STRA</name>
<keyword evidence="17" id="KW-0496">Mitochondrion</keyword>
<feature type="transmembrane region" description="Helical" evidence="24">
    <location>
        <begin position="683"/>
        <end position="706"/>
    </location>
</feature>
<dbReference type="EMBL" id="BRYA01000183">
    <property type="protein sequence ID" value="GMI42876.1"/>
    <property type="molecule type" value="Genomic_DNA"/>
</dbReference>
<dbReference type="InterPro" id="IPR007698">
    <property type="entry name" value="AlaDH/PNT_NAD(H)-bd"/>
</dbReference>
<comment type="catalytic activity">
    <reaction evidence="19">
        <text>NAD(+) + NADPH + H(+)(in) = NADH + NADP(+) + H(+)(out)</text>
        <dbReference type="Rhea" id="RHEA:47992"/>
        <dbReference type="ChEBI" id="CHEBI:15378"/>
        <dbReference type="ChEBI" id="CHEBI:57540"/>
        <dbReference type="ChEBI" id="CHEBI:57783"/>
        <dbReference type="ChEBI" id="CHEBI:57945"/>
        <dbReference type="ChEBI" id="CHEBI:58349"/>
        <dbReference type="EC" id="7.1.1.1"/>
    </reaction>
</comment>
<feature type="domain" description="Alanine dehydrogenase/pyridine nucleotide transhydrogenase N-terminal" evidence="26">
    <location>
        <begin position="4"/>
        <end position="140"/>
    </location>
</feature>
<evidence type="ECO:0000256" key="19">
    <source>
        <dbReference type="ARBA" id="ARBA00048202"/>
    </source>
</evidence>
<evidence type="ECO:0000259" key="26">
    <source>
        <dbReference type="SMART" id="SM01003"/>
    </source>
</evidence>
<feature type="transmembrane region" description="Helical" evidence="24">
    <location>
        <begin position="564"/>
        <end position="586"/>
    </location>
</feature>
<organism evidence="27 28">
    <name type="scientific">Triparma columacea</name>
    <dbReference type="NCBI Taxonomy" id="722753"/>
    <lineage>
        <taxon>Eukaryota</taxon>
        <taxon>Sar</taxon>
        <taxon>Stramenopiles</taxon>
        <taxon>Ochrophyta</taxon>
        <taxon>Bolidophyceae</taxon>
        <taxon>Parmales</taxon>
        <taxon>Triparmaceae</taxon>
        <taxon>Triparma</taxon>
    </lineage>
</organism>
<evidence type="ECO:0000256" key="23">
    <source>
        <dbReference type="ARBA" id="ARBA00079255"/>
    </source>
</evidence>
<evidence type="ECO:0000313" key="27">
    <source>
        <dbReference type="EMBL" id="GMI42876.1"/>
    </source>
</evidence>
<dbReference type="CDD" id="cd05304">
    <property type="entry name" value="Rubrum_tdh"/>
    <property type="match status" value="1"/>
</dbReference>
<dbReference type="InterPro" id="IPR024605">
    <property type="entry name" value="NADP_transhyd_a_C"/>
</dbReference>
<evidence type="ECO:0000259" key="25">
    <source>
        <dbReference type="SMART" id="SM01002"/>
    </source>
</evidence>
<dbReference type="InterPro" id="IPR026255">
    <property type="entry name" value="NADP_transhyd_a"/>
</dbReference>
<feature type="transmembrane region" description="Helical" evidence="24">
    <location>
        <begin position="759"/>
        <end position="778"/>
    </location>
</feature>
<dbReference type="Gene3D" id="3.40.50.1220">
    <property type="entry name" value="TPP-binding domain"/>
    <property type="match status" value="1"/>
</dbReference>
<dbReference type="GO" id="GO:0006740">
    <property type="term" value="P:NADPH regeneration"/>
    <property type="evidence" value="ECO:0007669"/>
    <property type="project" value="TreeGrafter"/>
</dbReference>
<keyword evidence="18 24" id="KW-0472">Membrane</keyword>
<dbReference type="Gene3D" id="3.40.50.720">
    <property type="entry name" value="NAD(P)-binding Rossmann-like Domain"/>
    <property type="match status" value="2"/>
</dbReference>
<dbReference type="GO" id="GO:0050661">
    <property type="term" value="F:NADP binding"/>
    <property type="evidence" value="ECO:0007669"/>
    <property type="project" value="TreeGrafter"/>
</dbReference>
<dbReference type="SUPFAM" id="SSF51735">
    <property type="entry name" value="NAD(P)-binding Rossmann-fold domains"/>
    <property type="match status" value="1"/>
</dbReference>
<proteinExistence type="inferred from homology"/>
<protein>
    <recommendedName>
        <fullName evidence="22">NAD(P) transhydrogenase, mitochondrial</fullName>
        <ecNumber evidence="5">7.1.1.1</ecNumber>
    </recommendedName>
    <alternativeName>
        <fullName evidence="23">Nicotinamide nucleotide transhydrogenase</fullName>
    </alternativeName>
</protein>
<keyword evidence="6" id="KW-1003">Cell membrane</keyword>
<feature type="domain" description="Alanine dehydrogenase/pyridine nucleotide transhydrogenase NAD(H)-binding" evidence="25">
    <location>
        <begin position="149"/>
        <end position="314"/>
    </location>
</feature>
<feature type="transmembrane region" description="Helical" evidence="24">
    <location>
        <begin position="505"/>
        <end position="526"/>
    </location>
</feature>
<dbReference type="OrthoDB" id="37244at2759"/>
<dbReference type="Proteomes" id="UP001165065">
    <property type="component" value="Unassembled WGS sequence"/>
</dbReference>
<dbReference type="NCBIfam" id="NF006942">
    <property type="entry name" value="PRK09424.1"/>
    <property type="match status" value="1"/>
</dbReference>
<evidence type="ECO:0000256" key="5">
    <source>
        <dbReference type="ARBA" id="ARBA00012943"/>
    </source>
</evidence>
<dbReference type="InterPro" id="IPR034300">
    <property type="entry name" value="PNTB-like"/>
</dbReference>
<evidence type="ECO:0000256" key="13">
    <source>
        <dbReference type="ARBA" id="ARBA00022967"/>
    </source>
</evidence>
<sequence length="1036" mass="106137">MTIGVLSDGHFSKEEQRVAITPDTAEKLVEAGFKVAVESSSGFSSFPDSSYASVGCTIHPTSTSVITASDILVKIRPPPPSMVPELKDKTLIAQVSPNLSPELLPMFEDAKATVFDLTSVPRLLSRAQAFDTLSSQANIAGYRAVVEASNSYGRLFAGQMTAAGKVPPAKVLVLGVGVAGLAAIQTARNMGAIVRAFDVRPVTKEQVESMGATFLEVDYKEDGSGEGGYAKEMSEGFKQAQADMMLEQAADVDIIITTALIPGRPAPTLVTSEMLNAMKRGSVIVDLAAANGGNVEASVADDVVETDGGVTIVGWTDLPSRLPATSSNLFSNNVKNFLLSVGPQTTDNKGYYYVDTTDPAVDNMMIVKDGVVRWGKEGVMTPYKAPEVKAPEPVDEEASREIMEKEVKDTFIRNAVYGSIAASLLAAVGSQSRDPASTALLSTFALAGLAGQQVVWGVAPALHSPLMAVTNAISGMTAVGGMLLLSHEGATTSVVPESVQGSMGALAVTLSFINIAGGFGVSGKMLDLFKRPDDPPDFFGLYAIPASILVGSMGLAGFMGVGSLAGASGVTGVASAICCILAIAGLANQSTARSGNVVGILGVGLGLASTVGDMSVAGATGQAFTQLATFGGLGAVAGTTLAKNVGPTELPQTVAAFHSLVGVAAVAGAIGEYYGNSGDLDAGILACIYGATFIGAITATGSLVAYGKLSQLLSSTALSLPGRDAINLAGLATVLAGLASFLSPDILSALSSDPEQIRLASLAVATVVSGALGFHLTASIGGADMPVVITVLNSYSGWALVAEGFMLKAPLLTEVGALIGFSGAILTLIMCDAMNRSVLSVILGGAGTKSGGGGGAAMEFDGTVTTSGVGELVEAMKEAKSIVVVPGYGMAVAQSQFAVADIAKKMKEAGKEFRFGIHPVAGRMPGQLNVLLAEAGVPYDIVEEMEEINPTMKDTDLVIVIGASDTVNSAAEEDPNCSIAGMPVLKVWDASRVFVMKRKLGSVGYAGMENPTLFKENVDVVLGDAKDTCEEIKKLL</sequence>
<comment type="function">
    <text evidence="20">The transhydrogenation between NADH and NADP is coupled to respiration and ATP hydrolysis and functions as a proton pump across the membrane. May play a role in reactive oxygen species (ROS) detoxification in the adrenal gland.</text>
</comment>
<reference evidence="28" key="1">
    <citation type="journal article" date="2023" name="Commun. Biol.">
        <title>Genome analysis of Parmales, the sister group of diatoms, reveals the evolutionary specialization of diatoms from phago-mixotrophs to photoautotrophs.</title>
        <authorList>
            <person name="Ban H."/>
            <person name="Sato S."/>
            <person name="Yoshikawa S."/>
            <person name="Yamada K."/>
            <person name="Nakamura Y."/>
            <person name="Ichinomiya M."/>
            <person name="Sato N."/>
            <person name="Blanc-Mathieu R."/>
            <person name="Endo H."/>
            <person name="Kuwata A."/>
            <person name="Ogata H."/>
        </authorList>
    </citation>
    <scope>NUCLEOTIDE SEQUENCE [LARGE SCALE GENOMIC DNA]</scope>
</reference>
<dbReference type="Pfam" id="PF01262">
    <property type="entry name" value="AlaDh_PNT_C"/>
    <property type="match status" value="1"/>
</dbReference>
<comment type="subunit">
    <text evidence="4">Homodimer.</text>
</comment>
<keyword evidence="9" id="KW-0547">Nucleotide-binding</keyword>
<dbReference type="InterPro" id="IPR036291">
    <property type="entry name" value="NAD(P)-bd_dom_sf"/>
</dbReference>
<dbReference type="Pfam" id="PF05222">
    <property type="entry name" value="AlaDh_PNT_N"/>
    <property type="match status" value="1"/>
</dbReference>
<keyword evidence="10" id="KW-0999">Mitochondrion inner membrane</keyword>
<comment type="similarity">
    <text evidence="21">In the C-terminal section; belongs to the PNT beta subunit family.</text>
</comment>
<evidence type="ECO:0000313" key="28">
    <source>
        <dbReference type="Proteomes" id="UP001165065"/>
    </source>
</evidence>
<feature type="transmembrane region" description="Helical" evidence="24">
    <location>
        <begin position="726"/>
        <end position="747"/>
    </location>
</feature>
<keyword evidence="14 24" id="KW-1133">Transmembrane helix</keyword>
<feature type="transmembrane region" description="Helical" evidence="24">
    <location>
        <begin position="654"/>
        <end position="671"/>
    </location>
</feature>
<evidence type="ECO:0000256" key="1">
    <source>
        <dbReference type="ARBA" id="ARBA00004292"/>
    </source>
</evidence>
<keyword evidence="13" id="KW-1278">Translocase</keyword>
<evidence type="ECO:0000256" key="4">
    <source>
        <dbReference type="ARBA" id="ARBA00011738"/>
    </source>
</evidence>
<dbReference type="SMART" id="SM01003">
    <property type="entry name" value="AlaDh_PNT_N"/>
    <property type="match status" value="1"/>
</dbReference>
<dbReference type="FunFam" id="3.40.50.1220:FF:000002">
    <property type="entry name" value="NAD(P) transhydrogenase subunit beta"/>
    <property type="match status" value="1"/>
</dbReference>
<evidence type="ECO:0000256" key="14">
    <source>
        <dbReference type="ARBA" id="ARBA00022989"/>
    </source>
</evidence>
<keyword evidence="11" id="KW-0521">NADP</keyword>
<evidence type="ECO:0000256" key="24">
    <source>
        <dbReference type="SAM" id="Phobius"/>
    </source>
</evidence>
<dbReference type="PANTHER" id="PTHR10160:SF19">
    <property type="entry name" value="PROTON-TRANSLOCATING NAD(P)(+) TRANSHYDROGENASE"/>
    <property type="match status" value="1"/>
</dbReference>
<evidence type="ECO:0000256" key="10">
    <source>
        <dbReference type="ARBA" id="ARBA00022792"/>
    </source>
</evidence>
<evidence type="ECO:0000256" key="16">
    <source>
        <dbReference type="ARBA" id="ARBA00023027"/>
    </source>
</evidence>
<dbReference type="Pfam" id="PF02233">
    <property type="entry name" value="PNTB"/>
    <property type="match status" value="1"/>
</dbReference>
<dbReference type="NCBIfam" id="TIGR00561">
    <property type="entry name" value="pntA"/>
    <property type="match status" value="1"/>
</dbReference>
<evidence type="ECO:0000256" key="20">
    <source>
        <dbReference type="ARBA" id="ARBA00054910"/>
    </source>
</evidence>
<evidence type="ECO:0000256" key="18">
    <source>
        <dbReference type="ARBA" id="ARBA00023136"/>
    </source>
</evidence>
<comment type="caution">
    <text evidence="27">The sequence shown here is derived from an EMBL/GenBank/DDBJ whole genome shotgun (WGS) entry which is preliminary data.</text>
</comment>
<accession>A0A9W7LA70</accession>
<dbReference type="EC" id="7.1.1.1" evidence="5"/>
<keyword evidence="7" id="KW-0997">Cell inner membrane</keyword>
<keyword evidence="16" id="KW-0520">NAD</keyword>
<dbReference type="Pfam" id="PF12769">
    <property type="entry name" value="PNTB_4TM"/>
    <property type="match status" value="1"/>
</dbReference>
<keyword evidence="12" id="KW-0809">Transit peptide</keyword>
<dbReference type="FunFam" id="3.40.50.720:FF:000028">
    <property type="entry name" value="NAD(P) transhydrogenase subunit alpha"/>
    <property type="match status" value="1"/>
</dbReference>
<keyword evidence="15" id="KW-0007">Acetylation</keyword>
<dbReference type="SUPFAM" id="SSF52283">
    <property type="entry name" value="Formate/glycerate dehydrogenase catalytic domain-like"/>
    <property type="match status" value="1"/>
</dbReference>
<evidence type="ECO:0000256" key="3">
    <source>
        <dbReference type="ARBA" id="ARBA00005624"/>
    </source>
</evidence>
<evidence type="ECO:0000256" key="21">
    <source>
        <dbReference type="ARBA" id="ARBA00061558"/>
    </source>
</evidence>
<dbReference type="GO" id="GO:0008750">
    <property type="term" value="F:proton-translocating NAD(P)+ transhydrogenase activity"/>
    <property type="evidence" value="ECO:0007669"/>
    <property type="project" value="UniProtKB-EC"/>
</dbReference>